<dbReference type="eggNOG" id="KOG2579">
    <property type="taxonomic scope" value="Eukaryota"/>
</dbReference>
<proteinExistence type="predicted"/>
<evidence type="ECO:0000313" key="9">
    <source>
        <dbReference type="Proteomes" id="UP000001593"/>
    </source>
</evidence>
<dbReference type="Pfam" id="PF00147">
    <property type="entry name" value="Fibrinogen_C"/>
    <property type="match status" value="1"/>
</dbReference>
<evidence type="ECO:0000256" key="4">
    <source>
        <dbReference type="ARBA" id="ARBA00023054"/>
    </source>
</evidence>
<dbReference type="OMA" id="AYTEYSN"/>
<evidence type="ECO:0000256" key="2">
    <source>
        <dbReference type="ARBA" id="ARBA00022525"/>
    </source>
</evidence>
<gene>
    <name evidence="8" type="ORF">NEMVEDRAFT_v1g109792</name>
</gene>
<organism evidence="8 9">
    <name type="scientific">Nematostella vectensis</name>
    <name type="common">Starlet sea anemone</name>
    <dbReference type="NCBI Taxonomy" id="45351"/>
    <lineage>
        <taxon>Eukaryota</taxon>
        <taxon>Metazoa</taxon>
        <taxon>Cnidaria</taxon>
        <taxon>Anthozoa</taxon>
        <taxon>Hexacorallia</taxon>
        <taxon>Actiniaria</taxon>
        <taxon>Edwardsiidae</taxon>
        <taxon>Nematostella</taxon>
    </lineage>
</organism>
<comment type="subcellular location">
    <subcellularLocation>
        <location evidence="1">Secreted</location>
    </subcellularLocation>
</comment>
<protein>
    <recommendedName>
        <fullName evidence="7">Fibrinogen C-terminal domain-containing protein</fullName>
    </recommendedName>
</protein>
<dbReference type="InterPro" id="IPR014716">
    <property type="entry name" value="Fibrinogen_a/b/g_C_1"/>
</dbReference>
<dbReference type="KEGG" id="nve:5511369"/>
<dbReference type="Gene3D" id="3.90.215.10">
    <property type="entry name" value="Gamma Fibrinogen, chain A, domain 1"/>
    <property type="match status" value="1"/>
</dbReference>
<evidence type="ECO:0000256" key="3">
    <source>
        <dbReference type="ARBA" id="ARBA00022729"/>
    </source>
</evidence>
<reference evidence="8 9" key="1">
    <citation type="journal article" date="2007" name="Science">
        <title>Sea anemone genome reveals ancestral eumetazoan gene repertoire and genomic organization.</title>
        <authorList>
            <person name="Putnam N.H."/>
            <person name="Srivastava M."/>
            <person name="Hellsten U."/>
            <person name="Dirks B."/>
            <person name="Chapman J."/>
            <person name="Salamov A."/>
            <person name="Terry A."/>
            <person name="Shapiro H."/>
            <person name="Lindquist E."/>
            <person name="Kapitonov V.V."/>
            <person name="Jurka J."/>
            <person name="Genikhovich G."/>
            <person name="Grigoriev I.V."/>
            <person name="Lucas S.M."/>
            <person name="Steele R.E."/>
            <person name="Finnerty J.R."/>
            <person name="Technau U."/>
            <person name="Martindale M.Q."/>
            <person name="Rokhsar D.S."/>
        </authorList>
    </citation>
    <scope>NUCLEOTIDE SEQUENCE [LARGE SCALE GENOMIC DNA]</scope>
    <source>
        <strain evidence="9">CH2 X CH6</strain>
    </source>
</reference>
<dbReference type="SMART" id="SM00186">
    <property type="entry name" value="FBG"/>
    <property type="match status" value="1"/>
</dbReference>
<dbReference type="STRING" id="45351.A7S976"/>
<sequence length="100" mass="11254">MQVYCVTKSDGGAWTIIQRRQDGSVSFNRSWNEYKTGFGNPSGEFWLGLESIHRLTNQEARTLRVELEDWEGRQGYAEYSGFSVGDATAQYNLAVSGYTG</sequence>
<dbReference type="InterPro" id="IPR002181">
    <property type="entry name" value="Fibrinogen_a/b/g_C_dom"/>
</dbReference>
<dbReference type="HOGENOM" id="CLU_038628_9_3_1"/>
<dbReference type="Proteomes" id="UP000001593">
    <property type="component" value="Unassembled WGS sequence"/>
</dbReference>
<evidence type="ECO:0000256" key="1">
    <source>
        <dbReference type="ARBA" id="ARBA00004613"/>
    </source>
</evidence>
<feature type="domain" description="Fibrinogen C-terminal" evidence="7">
    <location>
        <begin position="1"/>
        <end position="100"/>
    </location>
</feature>
<keyword evidence="6" id="KW-0325">Glycoprotein</keyword>
<dbReference type="SUPFAM" id="SSF56496">
    <property type="entry name" value="Fibrinogen C-terminal domain-like"/>
    <property type="match status" value="1"/>
</dbReference>
<dbReference type="PANTHER" id="PTHR47221:SF6">
    <property type="entry name" value="FIBRINOGEN ALPHA CHAIN"/>
    <property type="match status" value="1"/>
</dbReference>
<accession>A7S976</accession>
<dbReference type="GO" id="GO:0005576">
    <property type="term" value="C:extracellular region"/>
    <property type="evidence" value="ECO:0007669"/>
    <property type="project" value="UniProtKB-SubCell"/>
</dbReference>
<dbReference type="AlphaFoldDB" id="A7S976"/>
<keyword evidence="2" id="KW-0964">Secreted</keyword>
<dbReference type="InterPro" id="IPR037579">
    <property type="entry name" value="FIB_ANG-like"/>
</dbReference>
<evidence type="ECO:0000313" key="8">
    <source>
        <dbReference type="EMBL" id="EDO39706.1"/>
    </source>
</evidence>
<dbReference type="EMBL" id="DS469602">
    <property type="protein sequence ID" value="EDO39706.1"/>
    <property type="molecule type" value="Genomic_DNA"/>
</dbReference>
<evidence type="ECO:0000256" key="5">
    <source>
        <dbReference type="ARBA" id="ARBA00023157"/>
    </source>
</evidence>
<keyword evidence="9" id="KW-1185">Reference proteome</keyword>
<evidence type="ECO:0000256" key="6">
    <source>
        <dbReference type="ARBA" id="ARBA00023180"/>
    </source>
</evidence>
<dbReference type="PhylomeDB" id="A7S976"/>
<dbReference type="PANTHER" id="PTHR47221">
    <property type="entry name" value="FIBRINOGEN ALPHA CHAIN"/>
    <property type="match status" value="1"/>
</dbReference>
<dbReference type="InParanoid" id="A7S976"/>
<keyword evidence="4" id="KW-0175">Coiled coil</keyword>
<keyword evidence="5" id="KW-1015">Disulfide bond</keyword>
<evidence type="ECO:0000259" key="7">
    <source>
        <dbReference type="PROSITE" id="PS51406"/>
    </source>
</evidence>
<name>A7S976_NEMVE</name>
<dbReference type="InterPro" id="IPR036056">
    <property type="entry name" value="Fibrinogen-like_C"/>
</dbReference>
<keyword evidence="3" id="KW-0732">Signal</keyword>
<dbReference type="PROSITE" id="PS51406">
    <property type="entry name" value="FIBRINOGEN_C_2"/>
    <property type="match status" value="1"/>
</dbReference>